<sequence length="673" mass="71291">MPDSEDSSPTTGFAFAPPTLPPGNSTFVPSSTYKPEPMKPMSLAGGLSSPAGAFTPAANHTAPGQPYFPDAYASEFGPTSSSFSSTSGSTASGSFSSIDTLPGNSLPSISKEFARPNASDARRPATAGGALQSRGNFGYLMGGNSSQERTISGDEKVADGARENGYANPFENSPDVKTDRPQHSSSAISPADRSIQQAMPSHRRASEPQFNIPGSSWTSFPPSSSHHAASSTASLALPSAPAHLSQIGVFQQQQQATQYGLPYARSTFNGRPQTSDGLPSYNHVHDSVTLPSAQSIARQIPGIANTSSFFHHSPISRSFADDRSMSMPPPPNTFLGNRSFSFESARNPMASGSGVPSSLHSAYIQPPLMAARSAGSMPPSEQMGYMTLVNQPQSSHSGPVQKKRPRRRYEEIERLYPCGWNGCEKAYGTLNHLNAHVMMQKHGEKRLPSEFKEMRKAWRKRKREAAAAHANAQYMVSAAAWQANQQRLSIVSSSSSSESEWERRESNASVLSAGADPRGSVSYSSGGYPWGQPTQPPVLSVDSRPTTAGSSVSSLSVDGRYIPTPPASASLPSTSYTFASPSAPPTSGAGSVATRRPSAPQHLPLPSHNPMEGFRQAEGDYPTPTANNPFPAGSSHAQNKAALGFSTLTSPIDQSGSAEENSHDFGGQFAFQR</sequence>
<dbReference type="VEuPathDB" id="FungiDB:L203_06160"/>
<dbReference type="KEGG" id="cdep:91087434"/>
<dbReference type="GO" id="GO:0006355">
    <property type="term" value="P:regulation of DNA-templated transcription"/>
    <property type="evidence" value="ECO:0007669"/>
    <property type="project" value="InterPro"/>
</dbReference>
<dbReference type="AlphaFoldDB" id="A0A1E3HPF9"/>
<dbReference type="EMBL" id="CP143786">
    <property type="protein sequence ID" value="WVN88024.1"/>
    <property type="molecule type" value="Genomic_DNA"/>
</dbReference>
<gene>
    <name evidence="2" type="ORF">L203_103223</name>
</gene>
<feature type="compositionally biased region" description="Polar residues" evidence="1">
    <location>
        <begin position="98"/>
        <end position="108"/>
    </location>
</feature>
<dbReference type="InterPro" id="IPR013087">
    <property type="entry name" value="Znf_C2H2_type"/>
</dbReference>
<dbReference type="OrthoDB" id="1939603at2759"/>
<keyword evidence="3" id="KW-1185">Reference proteome</keyword>
<name>A0A1E3HPF9_9TREE</name>
<dbReference type="RefSeq" id="XP_066068724.1">
    <property type="nucleotide sequence ID" value="XM_066212627.1"/>
</dbReference>
<protein>
    <submittedName>
        <fullName evidence="2">Uncharacterized protein</fullName>
    </submittedName>
</protein>
<dbReference type="GeneID" id="91087434"/>
<feature type="compositionally biased region" description="Polar residues" evidence="1">
    <location>
        <begin position="646"/>
        <end position="659"/>
    </location>
</feature>
<reference evidence="2" key="3">
    <citation type="submission" date="2024-01" db="EMBL/GenBank/DDBJ databases">
        <authorList>
            <person name="Coelho M.A."/>
            <person name="David-Palma M."/>
            <person name="Shea T."/>
            <person name="Sun S."/>
            <person name="Cuomo C.A."/>
            <person name="Heitman J."/>
        </authorList>
    </citation>
    <scope>NUCLEOTIDE SEQUENCE</scope>
    <source>
        <strain evidence="2">CBS 7841</strain>
    </source>
</reference>
<organism evidence="2 3">
    <name type="scientific">Cryptococcus depauperatus CBS 7841</name>
    <dbReference type="NCBI Taxonomy" id="1295531"/>
    <lineage>
        <taxon>Eukaryota</taxon>
        <taxon>Fungi</taxon>
        <taxon>Dikarya</taxon>
        <taxon>Basidiomycota</taxon>
        <taxon>Agaricomycotina</taxon>
        <taxon>Tremellomycetes</taxon>
        <taxon>Tremellales</taxon>
        <taxon>Cryptococcaceae</taxon>
        <taxon>Cryptococcus</taxon>
    </lineage>
</organism>
<dbReference type="InterPro" id="IPR039327">
    <property type="entry name" value="CON7-like"/>
</dbReference>
<feature type="compositionally biased region" description="Polar residues" evidence="1">
    <location>
        <begin position="183"/>
        <end position="199"/>
    </location>
</feature>
<reference evidence="2" key="2">
    <citation type="journal article" date="2022" name="Elife">
        <title>Obligate sexual reproduction of a homothallic fungus closely related to the Cryptococcus pathogenic species complex.</title>
        <authorList>
            <person name="Passer A.R."/>
            <person name="Clancey S.A."/>
            <person name="Shea T."/>
            <person name="David-Palma M."/>
            <person name="Averette A.F."/>
            <person name="Boekhout T."/>
            <person name="Porcel B.M."/>
            <person name="Nowrousian M."/>
            <person name="Cuomo C.A."/>
            <person name="Sun S."/>
            <person name="Heitman J."/>
            <person name="Coelho M.A."/>
        </authorList>
    </citation>
    <scope>NUCLEOTIDE SEQUENCE</scope>
    <source>
        <strain evidence="2">CBS 7841</strain>
    </source>
</reference>
<proteinExistence type="predicted"/>
<feature type="compositionally biased region" description="Polar residues" evidence="1">
    <location>
        <begin position="22"/>
        <end position="33"/>
    </location>
</feature>
<accession>A0A1E3HPF9</accession>
<feature type="compositionally biased region" description="Low complexity" evidence="1">
    <location>
        <begin position="567"/>
        <end position="591"/>
    </location>
</feature>
<evidence type="ECO:0000313" key="3">
    <source>
        <dbReference type="Proteomes" id="UP000094043"/>
    </source>
</evidence>
<feature type="region of interest" description="Disordered" evidence="1">
    <location>
        <begin position="1"/>
        <end position="232"/>
    </location>
</feature>
<feature type="compositionally biased region" description="Basic and acidic residues" evidence="1">
    <location>
        <begin position="151"/>
        <end position="162"/>
    </location>
</feature>
<feature type="compositionally biased region" description="Polar residues" evidence="1">
    <location>
        <begin position="543"/>
        <end position="556"/>
    </location>
</feature>
<dbReference type="PROSITE" id="PS00028">
    <property type="entry name" value="ZINC_FINGER_C2H2_1"/>
    <property type="match status" value="1"/>
</dbReference>
<feature type="compositionally biased region" description="Low complexity" evidence="1">
    <location>
        <begin position="213"/>
        <end position="232"/>
    </location>
</feature>
<dbReference type="PANTHER" id="PTHR36167">
    <property type="entry name" value="C2H2 FINGER DOMAIN TRANSCRIPTION FACTOR (EUROFUNG)-RELATED"/>
    <property type="match status" value="1"/>
</dbReference>
<feature type="compositionally biased region" description="Low complexity" evidence="1">
    <location>
        <begin position="74"/>
        <end position="97"/>
    </location>
</feature>
<evidence type="ECO:0000256" key="1">
    <source>
        <dbReference type="SAM" id="MobiDB-lite"/>
    </source>
</evidence>
<dbReference type="PANTHER" id="PTHR36167:SF3">
    <property type="entry name" value="C2H2 FINGER DOMAIN TRANSCRIPTION FACTOR (EUROFUNG)-RELATED"/>
    <property type="match status" value="1"/>
</dbReference>
<reference evidence="2" key="1">
    <citation type="submission" date="2016-06" db="EMBL/GenBank/DDBJ databases">
        <authorList>
            <person name="Cuomo C."/>
            <person name="Litvintseva A."/>
            <person name="Heitman J."/>
            <person name="Chen Y."/>
            <person name="Sun S."/>
            <person name="Springer D."/>
            <person name="Dromer F."/>
            <person name="Young S."/>
            <person name="Zeng Q."/>
            <person name="Chapman S."/>
            <person name="Gujja S."/>
            <person name="Saif S."/>
            <person name="Birren B."/>
        </authorList>
    </citation>
    <scope>NUCLEOTIDE SEQUENCE</scope>
    <source>
        <strain evidence="2">CBS 7841</strain>
    </source>
</reference>
<dbReference type="Proteomes" id="UP000094043">
    <property type="component" value="Chromosome 3"/>
</dbReference>
<evidence type="ECO:0000313" key="2">
    <source>
        <dbReference type="EMBL" id="WVN88024.1"/>
    </source>
</evidence>
<feature type="region of interest" description="Disordered" evidence="1">
    <location>
        <begin position="493"/>
        <end position="673"/>
    </location>
</feature>